<dbReference type="InterPro" id="IPR003342">
    <property type="entry name" value="ArnT-like_N"/>
</dbReference>
<dbReference type="InterPro" id="IPR050297">
    <property type="entry name" value="LipidA_mod_glycosyltrf_83"/>
</dbReference>
<reference evidence="10 11" key="1">
    <citation type="journal article" date="2013" name="Front. Microbiol.">
        <title>The genome of Nitrospina gracilis illuminates the metabolism and evolution of the major marine nitrite oxidizer.</title>
        <authorList>
            <person name="Luecker S."/>
            <person name="Nowka B."/>
            <person name="Rattei T."/>
            <person name="Spieck E."/>
            <person name="and Daims H."/>
        </authorList>
    </citation>
    <scope>NUCLEOTIDE SEQUENCE [LARGE SCALE GENOMIC DNA]</scope>
    <source>
        <strain evidence="10 11">3/211</strain>
    </source>
</reference>
<evidence type="ECO:0000256" key="5">
    <source>
        <dbReference type="ARBA" id="ARBA00022692"/>
    </source>
</evidence>
<feature type="transmembrane region" description="Helical" evidence="8">
    <location>
        <begin position="101"/>
        <end position="118"/>
    </location>
</feature>
<evidence type="ECO:0000256" key="1">
    <source>
        <dbReference type="ARBA" id="ARBA00004651"/>
    </source>
</evidence>
<feature type="domain" description="ArnT-like N-terminal" evidence="9">
    <location>
        <begin position="44"/>
        <end position="250"/>
    </location>
</feature>
<dbReference type="AlphaFoldDB" id="M1YWG8"/>
<keyword evidence="7 8" id="KW-0472">Membrane</keyword>
<protein>
    <submittedName>
        <fullName evidence="10">Putative Glycosyl transferase, family 39</fullName>
    </submittedName>
</protein>
<keyword evidence="6 8" id="KW-1133">Transmembrane helix</keyword>
<accession>M1YWG8</accession>
<dbReference type="GO" id="GO:0000030">
    <property type="term" value="F:mannosyltransferase activity"/>
    <property type="evidence" value="ECO:0007669"/>
    <property type="project" value="InterPro"/>
</dbReference>
<evidence type="ECO:0000259" key="9">
    <source>
        <dbReference type="Pfam" id="PF02366"/>
    </source>
</evidence>
<evidence type="ECO:0000256" key="7">
    <source>
        <dbReference type="ARBA" id="ARBA00023136"/>
    </source>
</evidence>
<dbReference type="Proteomes" id="UP000011704">
    <property type="component" value="Unassembled WGS sequence"/>
</dbReference>
<dbReference type="GO" id="GO:0005886">
    <property type="term" value="C:plasma membrane"/>
    <property type="evidence" value="ECO:0007669"/>
    <property type="project" value="UniProtKB-SubCell"/>
</dbReference>
<evidence type="ECO:0000256" key="3">
    <source>
        <dbReference type="ARBA" id="ARBA00022676"/>
    </source>
</evidence>
<dbReference type="PANTHER" id="PTHR33908:SF3">
    <property type="entry name" value="UNDECAPRENYL PHOSPHATE-ALPHA-4-AMINO-4-DEOXY-L-ARABINOSE ARABINOSYL TRANSFERASE"/>
    <property type="match status" value="1"/>
</dbReference>
<sequence length="497" mass="55979">MQKSQPQEKMDPEHTRCDTWWTLGILSAVLIGRALAAAVIPIMDETEARYAEIARKMVETGDWIMPQFDYGVPFWGKPPLSTWLSAGGIALFGVGELGPRLPILILSALLLFQFWRFVKESTAPTTAHLATILLATSSIFFAAAGAVMTDLVLLFSLFIVMSACWRFTREWNPAHARWMFAGIGIGLLTKGLMVVAVGGLPIAVWLVLSRKWKPFLTRLPWVTGLLIAAVIAVPWYVAAEMRTPGFLNYFFIGEHFNRFLVPGWEGDRYGFAHAQPFGMIWGFYLLGLAPWIVLVPAGLLIMRRKPEWMQWRELQGGSREFILFLLCWMLVPAVLLTFARNIIWTYSLPAAPPATVLLALSLRAAPSPSKVLRTVQVTTAVMMVGLAGYILYAAQKNTGWPLPTHKGVVEKYRKACGGDSDCRLWVFGERSFSAEYYTQGKTQRTERVNFLLHDSRGNKRDFVAARDHLLDRLHPSEKNHLKPVARFGDLALWRVER</sequence>
<dbReference type="GO" id="GO:0016763">
    <property type="term" value="F:pentosyltransferase activity"/>
    <property type="evidence" value="ECO:0007669"/>
    <property type="project" value="TreeGrafter"/>
</dbReference>
<gene>
    <name evidence="10" type="ORF">NITGR_140024</name>
</gene>
<evidence type="ECO:0000256" key="6">
    <source>
        <dbReference type="ARBA" id="ARBA00022989"/>
    </source>
</evidence>
<feature type="transmembrane region" description="Helical" evidence="8">
    <location>
        <begin position="374"/>
        <end position="394"/>
    </location>
</feature>
<dbReference type="Pfam" id="PF02366">
    <property type="entry name" value="PMT"/>
    <property type="match status" value="1"/>
</dbReference>
<dbReference type="PANTHER" id="PTHR33908">
    <property type="entry name" value="MANNOSYLTRANSFERASE YKCB-RELATED"/>
    <property type="match status" value="1"/>
</dbReference>
<keyword evidence="4 10" id="KW-0808">Transferase</keyword>
<proteinExistence type="predicted"/>
<keyword evidence="3" id="KW-0328">Glycosyltransferase</keyword>
<dbReference type="EMBL" id="CAQJ01000016">
    <property type="protein sequence ID" value="CCQ89627.1"/>
    <property type="molecule type" value="Genomic_DNA"/>
</dbReference>
<evidence type="ECO:0000313" key="11">
    <source>
        <dbReference type="Proteomes" id="UP000011704"/>
    </source>
</evidence>
<evidence type="ECO:0000256" key="2">
    <source>
        <dbReference type="ARBA" id="ARBA00022475"/>
    </source>
</evidence>
<feature type="transmembrane region" description="Helical" evidence="8">
    <location>
        <begin position="130"/>
        <end position="159"/>
    </location>
</feature>
<dbReference type="GO" id="GO:0009103">
    <property type="term" value="P:lipopolysaccharide biosynthetic process"/>
    <property type="evidence" value="ECO:0007669"/>
    <property type="project" value="UniProtKB-ARBA"/>
</dbReference>
<feature type="transmembrane region" description="Helical" evidence="8">
    <location>
        <begin position="179"/>
        <end position="207"/>
    </location>
</feature>
<dbReference type="HOGENOM" id="CLU_019200_5_2_0"/>
<organism evidence="10 11">
    <name type="scientific">Nitrospina gracilis (strain 3/211)</name>
    <dbReference type="NCBI Taxonomy" id="1266370"/>
    <lineage>
        <taxon>Bacteria</taxon>
        <taxon>Pseudomonadati</taxon>
        <taxon>Nitrospinota/Tectimicrobiota group</taxon>
        <taxon>Nitrospinota</taxon>
        <taxon>Nitrospinia</taxon>
        <taxon>Nitrospinales</taxon>
        <taxon>Nitrospinaceae</taxon>
        <taxon>Nitrospina</taxon>
    </lineage>
</organism>
<comment type="caution">
    <text evidence="10">The sequence shown here is derived from an EMBL/GenBank/DDBJ whole genome shotgun (WGS) entry which is preliminary data.</text>
</comment>
<name>M1YWG8_NITG3</name>
<keyword evidence="5 8" id="KW-0812">Transmembrane</keyword>
<dbReference type="InParanoid" id="M1YWG8"/>
<dbReference type="FunCoup" id="M1YWG8">
    <property type="interactions" value="91"/>
</dbReference>
<dbReference type="GO" id="GO:0010041">
    <property type="term" value="P:response to iron(III) ion"/>
    <property type="evidence" value="ECO:0007669"/>
    <property type="project" value="TreeGrafter"/>
</dbReference>
<feature type="transmembrane region" description="Helical" evidence="8">
    <location>
        <begin position="219"/>
        <end position="238"/>
    </location>
</feature>
<dbReference type="STRING" id="1266370.NITGR_140024"/>
<dbReference type="GO" id="GO:0006493">
    <property type="term" value="P:protein O-linked glycosylation"/>
    <property type="evidence" value="ECO:0007669"/>
    <property type="project" value="InterPro"/>
</dbReference>
<evidence type="ECO:0000256" key="8">
    <source>
        <dbReference type="SAM" id="Phobius"/>
    </source>
</evidence>
<evidence type="ECO:0000256" key="4">
    <source>
        <dbReference type="ARBA" id="ARBA00022679"/>
    </source>
</evidence>
<dbReference type="OrthoDB" id="9775035at2"/>
<feature type="transmembrane region" description="Helical" evidence="8">
    <location>
        <begin position="321"/>
        <end position="338"/>
    </location>
</feature>
<feature type="transmembrane region" description="Helical" evidence="8">
    <location>
        <begin position="20"/>
        <end position="43"/>
    </location>
</feature>
<keyword evidence="2" id="KW-1003">Cell membrane</keyword>
<evidence type="ECO:0000313" key="10">
    <source>
        <dbReference type="EMBL" id="CCQ89627.1"/>
    </source>
</evidence>
<feature type="transmembrane region" description="Helical" evidence="8">
    <location>
        <begin position="279"/>
        <end position="301"/>
    </location>
</feature>
<keyword evidence="11" id="KW-1185">Reference proteome</keyword>
<comment type="subcellular location">
    <subcellularLocation>
        <location evidence="1">Cell membrane</location>
        <topology evidence="1">Multi-pass membrane protein</topology>
    </subcellularLocation>
</comment>